<reference evidence="4" key="1">
    <citation type="submission" date="2022-08" db="UniProtKB">
        <authorList>
            <consortium name="EnsemblMetazoa"/>
        </authorList>
    </citation>
    <scope>IDENTIFICATION</scope>
    <source>
        <strain evidence="4">05x7-T-G4-1.051#20</strain>
    </source>
</reference>
<evidence type="ECO:0008006" key="6">
    <source>
        <dbReference type="Google" id="ProtNLM"/>
    </source>
</evidence>
<sequence>MFTKSRKSHEDPTKRKILTGTSCCSGMDWFSGILIFFVTCLVVQFVRLFLSDSDLQLQWAEIFGNSTGTLKGKVVWITGASSGIGESLAYRLAADGCRLVLSARREGRLQQIKQTIIDGGYSTQEDILIVPIDLLQFSSHTVQCSTVQRVLQHFEKIDILVNNAGRSQRSLIEKCPMEVDREVLEINTLSPISLTKAVLPHFLERKAGHVVYTSSVAGKIGSPGLGSYACSKHAMQGWLDSLRIEMYTHNIHVTSVCPGPVFSEALVHAFTDSADQSLGVIMDPSERRMTSERCASLIAVAIANRLDEVWVSPHPELLYLYLFQYFPSIAKRIANIFGQDRVSKVRRGIKSLHKTS</sequence>
<keyword evidence="5" id="KW-1185">Reference proteome</keyword>
<dbReference type="InterPro" id="IPR053011">
    <property type="entry name" value="SDR_family_member_7"/>
</dbReference>
<dbReference type="PRINTS" id="PR00081">
    <property type="entry name" value="GDHRDH"/>
</dbReference>
<keyword evidence="3" id="KW-0472">Membrane</keyword>
<dbReference type="PANTHER" id="PTHR44269">
    <property type="entry name" value="DEHYDROGENASE/REDUCTASE SDR FAMILY MEMBER 7-RELATED"/>
    <property type="match status" value="1"/>
</dbReference>
<dbReference type="Pfam" id="PF00106">
    <property type="entry name" value="adh_short"/>
    <property type="match status" value="1"/>
</dbReference>
<evidence type="ECO:0000256" key="2">
    <source>
        <dbReference type="RuleBase" id="RU000363"/>
    </source>
</evidence>
<evidence type="ECO:0000313" key="4">
    <source>
        <dbReference type="EnsemblMetazoa" id="G11844.2:cds"/>
    </source>
</evidence>
<dbReference type="SUPFAM" id="SSF51735">
    <property type="entry name" value="NAD(P)-binding Rossmann-fold domains"/>
    <property type="match status" value="1"/>
</dbReference>
<dbReference type="PANTHER" id="PTHR44269:SF1">
    <property type="entry name" value="DEHYDROGENASE_REDUCTASE SDR FAMILY MEMBER 7"/>
    <property type="match status" value="1"/>
</dbReference>
<dbReference type="GO" id="GO:0016491">
    <property type="term" value="F:oxidoreductase activity"/>
    <property type="evidence" value="ECO:0007669"/>
    <property type="project" value="UniProtKB-KW"/>
</dbReference>
<dbReference type="PROSITE" id="PS00061">
    <property type="entry name" value="ADH_SHORT"/>
    <property type="match status" value="1"/>
</dbReference>
<comment type="similarity">
    <text evidence="2">Belongs to the short-chain dehydrogenases/reductases (SDR) family.</text>
</comment>
<dbReference type="EnsemblMetazoa" id="G11844.2">
    <property type="protein sequence ID" value="G11844.2:cds"/>
    <property type="gene ID" value="G11844"/>
</dbReference>
<keyword evidence="3" id="KW-1133">Transmembrane helix</keyword>
<dbReference type="InterPro" id="IPR036291">
    <property type="entry name" value="NAD(P)-bd_dom_sf"/>
</dbReference>
<dbReference type="InterPro" id="IPR002347">
    <property type="entry name" value="SDR_fam"/>
</dbReference>
<dbReference type="Gene3D" id="3.40.50.720">
    <property type="entry name" value="NAD(P)-binding Rossmann-like Domain"/>
    <property type="match status" value="1"/>
</dbReference>
<accession>A0A8W8I0P4</accession>
<dbReference type="InterPro" id="IPR020904">
    <property type="entry name" value="Sc_DH/Rdtase_CS"/>
</dbReference>
<organism evidence="4 5">
    <name type="scientific">Magallana gigas</name>
    <name type="common">Pacific oyster</name>
    <name type="synonym">Crassostrea gigas</name>
    <dbReference type="NCBI Taxonomy" id="29159"/>
    <lineage>
        <taxon>Eukaryota</taxon>
        <taxon>Metazoa</taxon>
        <taxon>Spiralia</taxon>
        <taxon>Lophotrochozoa</taxon>
        <taxon>Mollusca</taxon>
        <taxon>Bivalvia</taxon>
        <taxon>Autobranchia</taxon>
        <taxon>Pteriomorphia</taxon>
        <taxon>Ostreida</taxon>
        <taxon>Ostreoidea</taxon>
        <taxon>Ostreidae</taxon>
        <taxon>Magallana</taxon>
    </lineage>
</organism>
<keyword evidence="1" id="KW-0560">Oxidoreductase</keyword>
<evidence type="ECO:0000313" key="5">
    <source>
        <dbReference type="Proteomes" id="UP000005408"/>
    </source>
</evidence>
<evidence type="ECO:0000256" key="1">
    <source>
        <dbReference type="ARBA" id="ARBA00023002"/>
    </source>
</evidence>
<evidence type="ECO:0000256" key="3">
    <source>
        <dbReference type="SAM" id="Phobius"/>
    </source>
</evidence>
<proteinExistence type="inferred from homology"/>
<keyword evidence="3" id="KW-0812">Transmembrane</keyword>
<name>A0A8W8I0P4_MAGGI</name>
<feature type="transmembrane region" description="Helical" evidence="3">
    <location>
        <begin position="29"/>
        <end position="50"/>
    </location>
</feature>
<dbReference type="PRINTS" id="PR00080">
    <property type="entry name" value="SDRFAMILY"/>
</dbReference>
<dbReference type="AlphaFoldDB" id="A0A8W8I0P4"/>
<protein>
    <recommendedName>
        <fullName evidence="6">Dehydrogenase/reductase SDR family member 7</fullName>
    </recommendedName>
</protein>
<dbReference type="Proteomes" id="UP000005408">
    <property type="component" value="Unassembled WGS sequence"/>
</dbReference>